<keyword evidence="8" id="KW-1185">Reference proteome</keyword>
<dbReference type="InterPro" id="IPR036259">
    <property type="entry name" value="MFS_trans_sf"/>
</dbReference>
<name>A0ABS7JX31_9SPHN</name>
<feature type="domain" description="Major facilitator superfamily (MFS) profile" evidence="6">
    <location>
        <begin position="25"/>
        <end position="448"/>
    </location>
</feature>
<dbReference type="PANTHER" id="PTHR23546:SF1">
    <property type="entry name" value="MEMBRANE PROTEIN"/>
    <property type="match status" value="1"/>
</dbReference>
<proteinExistence type="predicted"/>
<dbReference type="Gene3D" id="1.20.1250.20">
    <property type="entry name" value="MFS general substrate transporter like domains"/>
    <property type="match status" value="1"/>
</dbReference>
<dbReference type="Pfam" id="PF07690">
    <property type="entry name" value="MFS_1"/>
    <property type="match status" value="1"/>
</dbReference>
<evidence type="ECO:0000256" key="2">
    <source>
        <dbReference type="ARBA" id="ARBA00022989"/>
    </source>
</evidence>
<feature type="transmembrane region" description="Helical" evidence="5">
    <location>
        <begin position="304"/>
        <end position="324"/>
    </location>
</feature>
<evidence type="ECO:0000256" key="5">
    <source>
        <dbReference type="SAM" id="Phobius"/>
    </source>
</evidence>
<feature type="transmembrane region" description="Helical" evidence="5">
    <location>
        <begin position="59"/>
        <end position="80"/>
    </location>
</feature>
<evidence type="ECO:0000256" key="3">
    <source>
        <dbReference type="ARBA" id="ARBA00023136"/>
    </source>
</evidence>
<keyword evidence="1 5" id="KW-0812">Transmembrane</keyword>
<dbReference type="EMBL" id="JAIGNU010000002">
    <property type="protein sequence ID" value="MBX7502222.1"/>
    <property type="molecule type" value="Genomic_DNA"/>
</dbReference>
<feature type="transmembrane region" description="Helical" evidence="5">
    <location>
        <begin position="92"/>
        <end position="111"/>
    </location>
</feature>
<reference evidence="7 8" key="1">
    <citation type="submission" date="2021-08" db="EMBL/GenBank/DDBJ databases">
        <title>Comparative Genomics Analysis of the Genus Qipengyuania Reveals Extensive Genetic Diversity and Metabolic Versatility, Including the Description of Fifteen Novel Species.</title>
        <authorList>
            <person name="Liu Y."/>
        </authorList>
    </citation>
    <scope>NUCLEOTIDE SEQUENCE [LARGE SCALE GENOMIC DNA]</scope>
    <source>
        <strain evidence="7 8">YG27</strain>
    </source>
</reference>
<feature type="transmembrane region" description="Helical" evidence="5">
    <location>
        <begin position="423"/>
        <end position="444"/>
    </location>
</feature>
<dbReference type="RefSeq" id="WP_221603381.1">
    <property type="nucleotide sequence ID" value="NZ_JAIGNU010000002.1"/>
</dbReference>
<comment type="caution">
    <text evidence="7">The sequence shown here is derived from an EMBL/GenBank/DDBJ whole genome shotgun (WGS) entry which is preliminary data.</text>
</comment>
<accession>A0ABS7JX31</accession>
<gene>
    <name evidence="7" type="ORF">K3181_12285</name>
</gene>
<dbReference type="PROSITE" id="PS50850">
    <property type="entry name" value="MFS"/>
    <property type="match status" value="1"/>
</dbReference>
<feature type="transmembrane region" description="Helical" evidence="5">
    <location>
        <begin position="117"/>
        <end position="140"/>
    </location>
</feature>
<feature type="transmembrane region" description="Helical" evidence="5">
    <location>
        <begin position="395"/>
        <end position="417"/>
    </location>
</feature>
<dbReference type="Proteomes" id="UP000782554">
    <property type="component" value="Unassembled WGS sequence"/>
</dbReference>
<sequence>MAETDPASTLARPAPAASSAIPRGRMALLFTVMLTTAAGNTAMQSVMPSIGTELGVADVWISLAYSWSALLWVICAPLWADRSDRRGRKAMMALGLVGFIVSFTLCGAMLWLGLNGILGATAALLAFASARSLYGGFGSAAPPAVQAYVASRTPRAQRTQALSLIASSFGLGTVIGPALAPLMVLPVIGLTGPFLIFSAIGVIALVLLRLRLPDDEPQFPARGTTAAYAGGANATNADPDPDRDGEAQEVEPQASARKLRWFEPRLRPWIVCGLLGGHAQAMVLGIAGFLVLDRLGLRATPAEGTGPIGLVLMAGALATLLAQWGIIPRFDLGPRAATLLGIATAAAGTVLLGVAQDLHLIALSFALASLGFGLFRPGSTAGTSLAVTREEQGQASGITASVAGASYIYAPALGVWSYNHSEWVGFGLIVGLCLTVFAYGWVALQPDSELTRERR</sequence>
<evidence type="ECO:0000259" key="6">
    <source>
        <dbReference type="PROSITE" id="PS50850"/>
    </source>
</evidence>
<feature type="compositionally biased region" description="Low complexity" evidence="4">
    <location>
        <begin position="223"/>
        <end position="237"/>
    </location>
</feature>
<evidence type="ECO:0000313" key="7">
    <source>
        <dbReference type="EMBL" id="MBX7502222.1"/>
    </source>
</evidence>
<organism evidence="7 8">
    <name type="scientific">Qipengyuania mesophila</name>
    <dbReference type="NCBI Taxonomy" id="2867246"/>
    <lineage>
        <taxon>Bacteria</taxon>
        <taxon>Pseudomonadati</taxon>
        <taxon>Pseudomonadota</taxon>
        <taxon>Alphaproteobacteria</taxon>
        <taxon>Sphingomonadales</taxon>
        <taxon>Erythrobacteraceae</taxon>
        <taxon>Qipengyuania</taxon>
    </lineage>
</organism>
<evidence type="ECO:0000313" key="8">
    <source>
        <dbReference type="Proteomes" id="UP000782554"/>
    </source>
</evidence>
<dbReference type="InterPro" id="IPR020846">
    <property type="entry name" value="MFS_dom"/>
</dbReference>
<evidence type="ECO:0000256" key="1">
    <source>
        <dbReference type="ARBA" id="ARBA00022692"/>
    </source>
</evidence>
<feature type="transmembrane region" description="Helical" evidence="5">
    <location>
        <begin position="161"/>
        <end position="180"/>
    </location>
</feature>
<feature type="transmembrane region" description="Helical" evidence="5">
    <location>
        <begin position="186"/>
        <end position="208"/>
    </location>
</feature>
<keyword evidence="2 5" id="KW-1133">Transmembrane helix</keyword>
<dbReference type="InterPro" id="IPR011701">
    <property type="entry name" value="MFS"/>
</dbReference>
<dbReference type="PANTHER" id="PTHR23546">
    <property type="entry name" value="TRANSPORT PROTEIN"/>
    <property type="match status" value="1"/>
</dbReference>
<dbReference type="SUPFAM" id="SSF103473">
    <property type="entry name" value="MFS general substrate transporter"/>
    <property type="match status" value="1"/>
</dbReference>
<feature type="region of interest" description="Disordered" evidence="4">
    <location>
        <begin position="223"/>
        <end position="252"/>
    </location>
</feature>
<protein>
    <submittedName>
        <fullName evidence="7">MFS transporter</fullName>
    </submittedName>
</protein>
<feature type="transmembrane region" description="Helical" evidence="5">
    <location>
        <begin position="336"/>
        <end position="352"/>
    </location>
</feature>
<keyword evidence="3 5" id="KW-0472">Membrane</keyword>
<feature type="transmembrane region" description="Helical" evidence="5">
    <location>
        <begin position="268"/>
        <end position="292"/>
    </location>
</feature>
<evidence type="ECO:0000256" key="4">
    <source>
        <dbReference type="SAM" id="MobiDB-lite"/>
    </source>
</evidence>
<feature type="transmembrane region" description="Helical" evidence="5">
    <location>
        <begin position="358"/>
        <end position="375"/>
    </location>
</feature>
<feature type="transmembrane region" description="Helical" evidence="5">
    <location>
        <begin position="27"/>
        <end position="47"/>
    </location>
</feature>